<dbReference type="AlphaFoldDB" id="A0AAE3FKQ3"/>
<sequence>MVGDLDGQKERWELIWVVFVTVLFAIVIAGTLPLDFQVGGVPSVLSALNGVSSSDVVNVHITSYQYLFKVQESGPVNSNMMGSPFYYNVIVGHPGEYLNISMTSADVTSNFYFPDYSDRVITDQIVPGLVEYDVLPVPNIAGVYTFLGGEYNGPWFSYQTGLLIDIPSSGYIPVSDLSQYISQTQTSQTSALVGDPYNPPIVVQDNTLTPSFYLQGSKEAMFNDSVPGPTLVVENGANATISMYIPAIASELDYLYNYTPTGTSYFVNNVTVGIYAVWWNGTITPVAMEPISYNTTMTFHFTANAPAYLYGIVTPVYYNYNPLDLSSKIGPLIGVQKGYVMGYWGSVLVVS</sequence>
<keyword evidence="1" id="KW-0472">Membrane</keyword>
<evidence type="ECO:0000313" key="2">
    <source>
        <dbReference type="EMBL" id="MCL7343031.1"/>
    </source>
</evidence>
<proteinExistence type="predicted"/>
<accession>A0AAE3FKQ3</accession>
<dbReference type="SUPFAM" id="SSF49503">
    <property type="entry name" value="Cupredoxins"/>
    <property type="match status" value="1"/>
</dbReference>
<gene>
    <name evidence="2" type="ORF">TQ35_000390</name>
</gene>
<evidence type="ECO:0000256" key="1">
    <source>
        <dbReference type="SAM" id="Phobius"/>
    </source>
</evidence>
<organism evidence="2">
    <name type="scientific">Candidatus Aramenus sulfurataquae</name>
    <dbReference type="NCBI Taxonomy" id="1326980"/>
    <lineage>
        <taxon>Archaea</taxon>
        <taxon>Thermoproteota</taxon>
        <taxon>Thermoprotei</taxon>
        <taxon>Sulfolobales</taxon>
        <taxon>Sulfolobaceae</taxon>
        <taxon>Candidatus Aramenus</taxon>
    </lineage>
</organism>
<dbReference type="EMBL" id="JZWS02000001">
    <property type="protein sequence ID" value="MCL7343031.1"/>
    <property type="molecule type" value="Genomic_DNA"/>
</dbReference>
<dbReference type="InterPro" id="IPR008972">
    <property type="entry name" value="Cupredoxin"/>
</dbReference>
<keyword evidence="1" id="KW-1133">Transmembrane helix</keyword>
<reference evidence="2" key="1">
    <citation type="submission" date="2022-05" db="EMBL/GenBank/DDBJ databases">
        <title>Metagenome Sequencing of an Archaeal-Dominated Microbial Community from a Hot Spring at the Los Azufres Geothermal Field, Mexico.</title>
        <authorList>
            <person name="Marin-Paredes R."/>
            <person name="Martinez-Romero E."/>
            <person name="Servin-Garciduenas L.E."/>
        </authorList>
    </citation>
    <scope>NUCLEOTIDE SEQUENCE</scope>
    <source>
        <strain evidence="2">AZ1-454</strain>
    </source>
</reference>
<keyword evidence="1" id="KW-0812">Transmembrane</keyword>
<comment type="caution">
    <text evidence="2">The sequence shown here is derived from an EMBL/GenBank/DDBJ whole genome shotgun (WGS) entry which is preliminary data.</text>
</comment>
<feature type="transmembrane region" description="Helical" evidence="1">
    <location>
        <begin position="12"/>
        <end position="34"/>
    </location>
</feature>
<name>A0AAE3FKQ3_9CREN</name>
<protein>
    <submittedName>
        <fullName evidence="2">Oxidase</fullName>
    </submittedName>
</protein>